<proteinExistence type="predicted"/>
<dbReference type="EMBL" id="CP013243">
    <property type="protein sequence ID" value="APH13746.1"/>
    <property type="molecule type" value="Genomic_DNA"/>
</dbReference>
<name>A0A1J0JGA9_CLOSG</name>
<organism evidence="2 3">
    <name type="scientific">Clostridium sporogenes</name>
    <dbReference type="NCBI Taxonomy" id="1509"/>
    <lineage>
        <taxon>Bacteria</taxon>
        <taxon>Bacillati</taxon>
        <taxon>Bacillota</taxon>
        <taxon>Clostridia</taxon>
        <taxon>Eubacteriales</taxon>
        <taxon>Clostridiaceae</taxon>
        <taxon>Clostridium</taxon>
    </lineage>
</organism>
<keyword evidence="1" id="KW-0472">Membrane</keyword>
<feature type="transmembrane region" description="Helical" evidence="1">
    <location>
        <begin position="12"/>
        <end position="34"/>
    </location>
</feature>
<gene>
    <name evidence="2" type="ORF">NPD5_4093</name>
</gene>
<keyword evidence="1" id="KW-0812">Transmembrane</keyword>
<evidence type="ECO:0000313" key="3">
    <source>
        <dbReference type="Proteomes" id="UP000182204"/>
    </source>
</evidence>
<accession>A0A1J0JGA9</accession>
<evidence type="ECO:0000256" key="1">
    <source>
        <dbReference type="SAM" id="Phobius"/>
    </source>
</evidence>
<reference evidence="2 3" key="1">
    <citation type="submission" date="2015-11" db="EMBL/GenBank/DDBJ databases">
        <authorList>
            <person name="Hill K.K."/>
            <person name="Shirey T.B."/>
            <person name="Raphael B."/>
            <person name="Daligault H.E."/>
            <person name="Davenport K.W."/>
            <person name="Bruce D.C."/>
            <person name="Foley B.T."/>
            <person name="Johnson S.L."/>
        </authorList>
    </citation>
    <scope>NUCLEOTIDE SEQUENCE [LARGE SCALE GENOMIC DNA]</scope>
    <source>
        <strain evidence="2 3">CDC_1632</strain>
    </source>
</reference>
<protein>
    <submittedName>
        <fullName evidence="2">DHHW family protein</fullName>
    </submittedName>
</protein>
<dbReference type="AlphaFoldDB" id="A0A1J0JGA9"/>
<sequence>MRMNRKKTHDNLLNIATIVPFIFILVMLILHLVLPDKTFSREEMRYLGQWPTFHVESVMNGNYKTKVESYFSDQFPLRNFWVHIQESSNKIL</sequence>
<keyword evidence="1" id="KW-1133">Transmembrane helix</keyword>
<evidence type="ECO:0000313" key="2">
    <source>
        <dbReference type="EMBL" id="APH13746.1"/>
    </source>
</evidence>
<dbReference type="RefSeq" id="WP_071647332.1">
    <property type="nucleotide sequence ID" value="NZ_CP013243.1"/>
</dbReference>
<dbReference type="Proteomes" id="UP000182204">
    <property type="component" value="Chromosome"/>
</dbReference>